<dbReference type="OrthoDB" id="397706at2"/>
<dbReference type="eggNOG" id="COG3613">
    <property type="taxonomic scope" value="Bacteria"/>
</dbReference>
<gene>
    <name evidence="1" type="ORF">LOSG293_020190</name>
</gene>
<organism evidence="1 2">
    <name type="scientific">Secundilactobacillus oryzae JCM 18671</name>
    <dbReference type="NCBI Taxonomy" id="1291743"/>
    <lineage>
        <taxon>Bacteria</taxon>
        <taxon>Bacillati</taxon>
        <taxon>Bacillota</taxon>
        <taxon>Bacilli</taxon>
        <taxon>Lactobacillales</taxon>
        <taxon>Lactobacillaceae</taxon>
        <taxon>Secundilactobacillus</taxon>
    </lineage>
</organism>
<dbReference type="STRING" id="1291743.LOSG293_020190"/>
<dbReference type="AlphaFoldDB" id="A0A081BGB3"/>
<protein>
    <submittedName>
        <fullName evidence="1">Nucleoside 2-deoxyribosyltransferase</fullName>
    </submittedName>
</protein>
<dbReference type="RefSeq" id="WP_034525917.1">
    <property type="nucleotide sequence ID" value="NZ_BBJM01000002.1"/>
</dbReference>
<keyword evidence="1" id="KW-0808">Transferase</keyword>
<dbReference type="SUPFAM" id="SSF52309">
    <property type="entry name" value="N-(deoxy)ribosyltransferase-like"/>
    <property type="match status" value="1"/>
</dbReference>
<dbReference type="Pfam" id="PF05014">
    <property type="entry name" value="Nuc_deoxyrib_tr"/>
    <property type="match status" value="1"/>
</dbReference>
<proteinExistence type="predicted"/>
<comment type="caution">
    <text evidence="1">The sequence shown here is derived from an EMBL/GenBank/DDBJ whole genome shotgun (WGS) entry which is preliminary data.</text>
</comment>
<accession>A0A081BGB3</accession>
<name>A0A081BGB3_9LACO</name>
<dbReference type="Gene3D" id="3.40.50.450">
    <property type="match status" value="1"/>
</dbReference>
<dbReference type="EMBL" id="BBJM01000002">
    <property type="protein sequence ID" value="GAK47081.1"/>
    <property type="molecule type" value="Genomic_DNA"/>
</dbReference>
<keyword evidence="2" id="KW-1185">Reference proteome</keyword>
<reference evidence="1" key="1">
    <citation type="journal article" date="2014" name="Genome Announc.">
        <title>Draft Genome Sequence of Lactobacillus oryzae Strain SG293T.</title>
        <authorList>
            <person name="Tanizawa Y."/>
            <person name="Fujisawa T."/>
            <person name="Mochizuki T."/>
            <person name="Kaminuma E."/>
            <person name="Nakamura Y."/>
            <person name="Tohno M."/>
        </authorList>
    </citation>
    <scope>NUCLEOTIDE SEQUENCE [LARGE SCALE GENOMIC DNA]</scope>
    <source>
        <strain evidence="1">SG293</strain>
    </source>
</reference>
<dbReference type="Proteomes" id="UP000028700">
    <property type="component" value="Unassembled WGS sequence"/>
</dbReference>
<dbReference type="InterPro" id="IPR007710">
    <property type="entry name" value="Nucleoside_deoxyribTrfase"/>
</dbReference>
<evidence type="ECO:0000313" key="2">
    <source>
        <dbReference type="Proteomes" id="UP000028700"/>
    </source>
</evidence>
<sequence length="157" mass="18041">MNKIYLAAPFFSDHQNARIKEVLELLKANKTVDSDGIFVPMEHQHDDLEFGSFKWQVATFASDMRQVRRADAVVAILDYRLEETKENEPDSGTVFEIGAAFEHGTPVIVVQYNEDQEINLMVAQSYTALFSGKDDIQKLKDYDFNDLEQKYVDKKVL</sequence>
<evidence type="ECO:0000313" key="1">
    <source>
        <dbReference type="EMBL" id="GAK47081.1"/>
    </source>
</evidence>
<dbReference type="GO" id="GO:0016740">
    <property type="term" value="F:transferase activity"/>
    <property type="evidence" value="ECO:0007669"/>
    <property type="project" value="UniProtKB-KW"/>
</dbReference>